<proteinExistence type="predicted"/>
<sequence>SFREFWPIYAVAEDIPAAEANGDQEQQIPPPEGQPEQQTTAAPEAIRSALGAQILDALKELVADFFRLEQTVTAS</sequence>
<keyword evidence="3" id="KW-1185">Reference proteome</keyword>
<protein>
    <submittedName>
        <fullName evidence="2">Putative disease resistance protein (TIR-NBS-LRR class)</fullName>
    </submittedName>
</protein>
<reference evidence="2 3" key="1">
    <citation type="journal article" date="2018" name="Front. Plant Sci.">
        <title>Red Clover (Trifolium pratense) and Zigzag Clover (T. medium) - A Picture of Genomic Similarities and Differences.</title>
        <authorList>
            <person name="Dluhosova J."/>
            <person name="Istvanek J."/>
            <person name="Nedelnik J."/>
            <person name="Repkova J."/>
        </authorList>
    </citation>
    <scope>NUCLEOTIDE SEQUENCE [LARGE SCALE GENOMIC DNA]</scope>
    <source>
        <strain evidence="3">cv. 10/8</strain>
        <tissue evidence="2">Leaf</tissue>
    </source>
</reference>
<name>A0A392S0K5_9FABA</name>
<dbReference type="Proteomes" id="UP000265520">
    <property type="component" value="Unassembled WGS sequence"/>
</dbReference>
<accession>A0A392S0K5</accession>
<organism evidence="2 3">
    <name type="scientific">Trifolium medium</name>
    <dbReference type="NCBI Taxonomy" id="97028"/>
    <lineage>
        <taxon>Eukaryota</taxon>
        <taxon>Viridiplantae</taxon>
        <taxon>Streptophyta</taxon>
        <taxon>Embryophyta</taxon>
        <taxon>Tracheophyta</taxon>
        <taxon>Spermatophyta</taxon>
        <taxon>Magnoliopsida</taxon>
        <taxon>eudicotyledons</taxon>
        <taxon>Gunneridae</taxon>
        <taxon>Pentapetalae</taxon>
        <taxon>rosids</taxon>
        <taxon>fabids</taxon>
        <taxon>Fabales</taxon>
        <taxon>Fabaceae</taxon>
        <taxon>Papilionoideae</taxon>
        <taxon>50 kb inversion clade</taxon>
        <taxon>NPAAA clade</taxon>
        <taxon>Hologalegina</taxon>
        <taxon>IRL clade</taxon>
        <taxon>Trifolieae</taxon>
        <taxon>Trifolium</taxon>
    </lineage>
</organism>
<feature type="non-terminal residue" evidence="2">
    <location>
        <position position="1"/>
    </location>
</feature>
<dbReference type="EMBL" id="LXQA010291363">
    <property type="protein sequence ID" value="MCI41366.1"/>
    <property type="molecule type" value="Genomic_DNA"/>
</dbReference>
<dbReference type="AlphaFoldDB" id="A0A392S0K5"/>
<evidence type="ECO:0000256" key="1">
    <source>
        <dbReference type="SAM" id="MobiDB-lite"/>
    </source>
</evidence>
<evidence type="ECO:0000313" key="2">
    <source>
        <dbReference type="EMBL" id="MCI41366.1"/>
    </source>
</evidence>
<feature type="region of interest" description="Disordered" evidence="1">
    <location>
        <begin position="16"/>
        <end position="42"/>
    </location>
</feature>
<comment type="caution">
    <text evidence="2">The sequence shown here is derived from an EMBL/GenBank/DDBJ whole genome shotgun (WGS) entry which is preliminary data.</text>
</comment>
<evidence type="ECO:0000313" key="3">
    <source>
        <dbReference type="Proteomes" id="UP000265520"/>
    </source>
</evidence>